<accession>A0A8J2L1Q5</accession>
<name>A0A8J2L1Q5_9HEXA</name>
<proteinExistence type="predicted"/>
<dbReference type="AlphaFoldDB" id="A0A8J2L1Q5"/>
<evidence type="ECO:0000313" key="3">
    <source>
        <dbReference type="Proteomes" id="UP000708208"/>
    </source>
</evidence>
<comment type="caution">
    <text evidence="2">The sequence shown here is derived from an EMBL/GenBank/DDBJ whole genome shotgun (WGS) entry which is preliminary data.</text>
</comment>
<evidence type="ECO:0000313" key="2">
    <source>
        <dbReference type="EMBL" id="CAG7825721.1"/>
    </source>
</evidence>
<keyword evidence="3" id="KW-1185">Reference proteome</keyword>
<keyword evidence="1" id="KW-0732">Signal</keyword>
<dbReference type="Proteomes" id="UP000708208">
    <property type="component" value="Unassembled WGS sequence"/>
</dbReference>
<feature type="signal peptide" evidence="1">
    <location>
        <begin position="1"/>
        <end position="24"/>
    </location>
</feature>
<dbReference type="EMBL" id="CAJVCH010537344">
    <property type="protein sequence ID" value="CAG7825721.1"/>
    <property type="molecule type" value="Genomic_DNA"/>
</dbReference>
<protein>
    <submittedName>
        <fullName evidence="2">Uncharacterized protein</fullName>
    </submittedName>
</protein>
<organism evidence="2 3">
    <name type="scientific">Allacma fusca</name>
    <dbReference type="NCBI Taxonomy" id="39272"/>
    <lineage>
        <taxon>Eukaryota</taxon>
        <taxon>Metazoa</taxon>
        <taxon>Ecdysozoa</taxon>
        <taxon>Arthropoda</taxon>
        <taxon>Hexapoda</taxon>
        <taxon>Collembola</taxon>
        <taxon>Symphypleona</taxon>
        <taxon>Sminthuridae</taxon>
        <taxon>Allacma</taxon>
    </lineage>
</organism>
<evidence type="ECO:0000256" key="1">
    <source>
        <dbReference type="SAM" id="SignalP"/>
    </source>
</evidence>
<sequence>MLQYLTLLSLTAALIHLKPDRAKAETGMDTRLNWSGPGRQNEGTAAALDCRFCDPRCKHACGTRIFRVCCYHFMRRKRPLQELSVDPENPGFVPHSLSY</sequence>
<dbReference type="OrthoDB" id="8195871at2759"/>
<reference evidence="2" key="1">
    <citation type="submission" date="2021-06" db="EMBL/GenBank/DDBJ databases">
        <authorList>
            <person name="Hodson N. C."/>
            <person name="Mongue J. A."/>
            <person name="Jaron S. K."/>
        </authorList>
    </citation>
    <scope>NUCLEOTIDE SEQUENCE</scope>
</reference>
<gene>
    <name evidence="2" type="ORF">AFUS01_LOCUS35818</name>
</gene>
<feature type="chain" id="PRO_5035266543" evidence="1">
    <location>
        <begin position="25"/>
        <end position="99"/>
    </location>
</feature>